<accession>A0A318QTC0</accession>
<dbReference type="UniPathway" id="UPA00109">
    <property type="reaction ID" value="UER00183"/>
</dbReference>
<gene>
    <name evidence="7" type="ORF">CFR80_11130</name>
</gene>
<dbReference type="GO" id="GO:0006096">
    <property type="term" value="P:glycolytic process"/>
    <property type="evidence" value="ECO:0007669"/>
    <property type="project" value="UniProtKB-UniPathway"/>
</dbReference>
<dbReference type="AlphaFoldDB" id="A0A318QTC0"/>
<dbReference type="Pfam" id="PF00274">
    <property type="entry name" value="Glycolytic"/>
    <property type="match status" value="1"/>
</dbReference>
<dbReference type="EMBL" id="NKTX01000027">
    <property type="protein sequence ID" value="PYD81540.1"/>
    <property type="molecule type" value="Genomic_DNA"/>
</dbReference>
<dbReference type="GO" id="GO:0004332">
    <property type="term" value="F:fructose-bisphosphate aldolase activity"/>
    <property type="evidence" value="ECO:0007669"/>
    <property type="project" value="UniProtKB-EC"/>
</dbReference>
<dbReference type="InterPro" id="IPR013785">
    <property type="entry name" value="Aldolase_TIM"/>
</dbReference>
<comment type="pathway">
    <text evidence="1">Carbohydrate degradation; glycolysis; D-glyceraldehyde 3-phosphate and glycerone phosphate from D-glucose: step 4/4.</text>
</comment>
<evidence type="ECO:0000256" key="1">
    <source>
        <dbReference type="ARBA" id="ARBA00004714"/>
    </source>
</evidence>
<evidence type="ECO:0000256" key="5">
    <source>
        <dbReference type="ARBA" id="ARBA00023239"/>
    </source>
</evidence>
<dbReference type="NCBIfam" id="NF003784">
    <property type="entry name" value="PRK05377.1"/>
    <property type="match status" value="1"/>
</dbReference>
<dbReference type="EC" id="4.1.2.13" evidence="3"/>
<evidence type="ECO:0000256" key="2">
    <source>
        <dbReference type="ARBA" id="ARBA00010387"/>
    </source>
</evidence>
<keyword evidence="5" id="KW-0456">Lyase</keyword>
<dbReference type="OrthoDB" id="9813469at2"/>
<reference evidence="7 8" key="1">
    <citation type="submission" date="2017-07" db="EMBL/GenBank/DDBJ databases">
        <title>A draft genome sequence of Komagataeibacter oboediens LMG 18849.</title>
        <authorList>
            <person name="Skraban J."/>
            <person name="Cleenwerck I."/>
            <person name="Vandamme P."/>
            <person name="Trcek J."/>
        </authorList>
    </citation>
    <scope>NUCLEOTIDE SEQUENCE [LARGE SCALE GENOMIC DNA]</scope>
    <source>
        <strain evidence="7 8">LMG 18849</strain>
    </source>
</reference>
<name>A0A318QTC0_9PROT</name>
<evidence type="ECO:0000313" key="7">
    <source>
        <dbReference type="EMBL" id="PYD81540.1"/>
    </source>
</evidence>
<evidence type="ECO:0000256" key="3">
    <source>
        <dbReference type="ARBA" id="ARBA00013068"/>
    </source>
</evidence>
<comment type="caution">
    <text evidence="7">The sequence shown here is derived from an EMBL/GenBank/DDBJ whole genome shotgun (WGS) entry which is preliminary data.</text>
</comment>
<dbReference type="Gene3D" id="3.20.20.70">
    <property type="entry name" value="Aldolase class I"/>
    <property type="match status" value="1"/>
</dbReference>
<evidence type="ECO:0000256" key="4">
    <source>
        <dbReference type="ARBA" id="ARBA00023152"/>
    </source>
</evidence>
<organism evidence="7 8">
    <name type="scientific">Komagataeibacter oboediens</name>
    <dbReference type="NCBI Taxonomy" id="65958"/>
    <lineage>
        <taxon>Bacteria</taxon>
        <taxon>Pseudomonadati</taxon>
        <taxon>Pseudomonadota</taxon>
        <taxon>Alphaproteobacteria</taxon>
        <taxon>Acetobacterales</taxon>
        <taxon>Acetobacteraceae</taxon>
        <taxon>Komagataeibacter</taxon>
    </lineage>
</organism>
<protein>
    <recommendedName>
        <fullName evidence="3">fructose-bisphosphate aldolase</fullName>
        <ecNumber evidence="3">4.1.2.13</ecNumber>
    </recommendedName>
    <alternativeName>
        <fullName evidence="6">Fructose-bisphosphate aldolase class I</fullName>
    </alternativeName>
</protein>
<dbReference type="SUPFAM" id="SSF51569">
    <property type="entry name" value="Aldolase"/>
    <property type="match status" value="1"/>
</dbReference>
<keyword evidence="4" id="KW-0324">Glycolysis</keyword>
<dbReference type="Proteomes" id="UP000247417">
    <property type="component" value="Unassembled WGS sequence"/>
</dbReference>
<evidence type="ECO:0000313" key="8">
    <source>
        <dbReference type="Proteomes" id="UP000247417"/>
    </source>
</evidence>
<dbReference type="RefSeq" id="WP_010515000.1">
    <property type="nucleotide sequence ID" value="NZ_NKTX01000027.1"/>
</dbReference>
<dbReference type="PANTHER" id="PTHR11627">
    <property type="entry name" value="FRUCTOSE-BISPHOSPHATE ALDOLASE"/>
    <property type="match status" value="1"/>
</dbReference>
<evidence type="ECO:0000256" key="6">
    <source>
        <dbReference type="ARBA" id="ARBA00029799"/>
    </source>
</evidence>
<proteinExistence type="inferred from homology"/>
<dbReference type="STRING" id="940286.GCA_000227565_02069"/>
<sequence length="298" mass="32535">MPVGQMRKNMSENAGFIAALDQSGGSTPGALRHYGIPDSAYSTDAQMFALMHEMRVRVITAPAFTGKKILAAILFEQTMNGLVKDTPVPTYLWREKGVVPFLKVDKGLEPEAGGVQMMKPIPTLEAMLDQAVSKGIYGTKARSVIRLPEREGVAAIVKQQFALAEQVAARGLVPILEPEVLIRSPDKAGAEALLHDELHRGLDALPGDYPVMIKVSIPEKADLYLDLIKHPRVQRVVALSGGYPRDEACERLAKNHGMIASFSRALLEDLRYTMTDAEFDAALAKSIDQIYAASTHKD</sequence>
<comment type="similarity">
    <text evidence="2">Belongs to the class I fructose-bisphosphate aldolase family.</text>
</comment>
<dbReference type="InterPro" id="IPR000741">
    <property type="entry name" value="FBA_I"/>
</dbReference>